<proteinExistence type="predicted"/>
<keyword evidence="2" id="KW-1185">Reference proteome</keyword>
<sequence length="138" mass="15689">MKKQRPWYSLRAIGSLLMALWVLNFSIDSPDAYVGNSQVLQLGQEDLSVNDIESFTELIVENFLGHKNAIPEQDEADEHSDIQKIVDYVSIVPAFIIKPESGAEIPILLTVYQERRYLDHQPDTISPPPKSQDFSFQV</sequence>
<name>A0ABT7CWK1_9BACT</name>
<organism evidence="1 2">
    <name type="scientific">Xanthocytophaga flava</name>
    <dbReference type="NCBI Taxonomy" id="3048013"/>
    <lineage>
        <taxon>Bacteria</taxon>
        <taxon>Pseudomonadati</taxon>
        <taxon>Bacteroidota</taxon>
        <taxon>Cytophagia</taxon>
        <taxon>Cytophagales</taxon>
        <taxon>Rhodocytophagaceae</taxon>
        <taxon>Xanthocytophaga</taxon>
    </lineage>
</organism>
<dbReference type="Proteomes" id="UP001228581">
    <property type="component" value="Unassembled WGS sequence"/>
</dbReference>
<gene>
    <name evidence="1" type="ORF">QNI19_30685</name>
</gene>
<dbReference type="RefSeq" id="WP_314002869.1">
    <property type="nucleotide sequence ID" value="NZ_JASJOR010000009.1"/>
</dbReference>
<protein>
    <submittedName>
        <fullName evidence="1">Uncharacterized protein</fullName>
    </submittedName>
</protein>
<accession>A0ABT7CWK1</accession>
<evidence type="ECO:0000313" key="1">
    <source>
        <dbReference type="EMBL" id="MDJ1497345.1"/>
    </source>
</evidence>
<comment type="caution">
    <text evidence="1">The sequence shown here is derived from an EMBL/GenBank/DDBJ whole genome shotgun (WGS) entry which is preliminary data.</text>
</comment>
<evidence type="ECO:0000313" key="2">
    <source>
        <dbReference type="Proteomes" id="UP001228581"/>
    </source>
</evidence>
<reference evidence="1 2" key="1">
    <citation type="submission" date="2023-05" db="EMBL/GenBank/DDBJ databases">
        <authorList>
            <person name="Zhang X."/>
        </authorList>
    </citation>
    <scope>NUCLEOTIDE SEQUENCE [LARGE SCALE GENOMIC DNA]</scope>
    <source>
        <strain evidence="1 2">DM2B3-1</strain>
    </source>
</reference>
<dbReference type="EMBL" id="JASJOT010000031">
    <property type="protein sequence ID" value="MDJ1497345.1"/>
    <property type="molecule type" value="Genomic_DNA"/>
</dbReference>